<gene>
    <name evidence="2" type="ORF">IV203_009437</name>
    <name evidence="3" type="ORF">IV203_026039</name>
</gene>
<protein>
    <submittedName>
        <fullName evidence="2">Sel1 repeat-containing protein</fullName>
    </submittedName>
</protein>
<dbReference type="InterPro" id="IPR050767">
    <property type="entry name" value="Sel1_AlgK"/>
</dbReference>
<dbReference type="Proteomes" id="UP000693970">
    <property type="component" value="Unassembled WGS sequence"/>
</dbReference>
<organism evidence="2 4">
    <name type="scientific">Nitzschia inconspicua</name>
    <dbReference type="NCBI Taxonomy" id="303405"/>
    <lineage>
        <taxon>Eukaryota</taxon>
        <taxon>Sar</taxon>
        <taxon>Stramenopiles</taxon>
        <taxon>Ochrophyta</taxon>
        <taxon>Bacillariophyta</taxon>
        <taxon>Bacillariophyceae</taxon>
        <taxon>Bacillariophycidae</taxon>
        <taxon>Bacillariales</taxon>
        <taxon>Bacillariaceae</taxon>
        <taxon>Nitzschia</taxon>
    </lineage>
</organism>
<reference evidence="2" key="1">
    <citation type="journal article" date="2021" name="Sci. Rep.">
        <title>Diploid genomic architecture of Nitzschia inconspicua, an elite biomass production diatom.</title>
        <authorList>
            <person name="Oliver A."/>
            <person name="Podell S."/>
            <person name="Pinowska A."/>
            <person name="Traller J.C."/>
            <person name="Smith S.R."/>
            <person name="McClure R."/>
            <person name="Beliaev A."/>
            <person name="Bohutskyi P."/>
            <person name="Hill E.A."/>
            <person name="Rabines A."/>
            <person name="Zheng H."/>
            <person name="Allen L.Z."/>
            <person name="Kuo A."/>
            <person name="Grigoriev I.V."/>
            <person name="Allen A.E."/>
            <person name="Hazlebeck D."/>
            <person name="Allen E.E."/>
        </authorList>
    </citation>
    <scope>NUCLEOTIDE SEQUENCE</scope>
    <source>
        <strain evidence="2">Hildebrandi</strain>
    </source>
</reference>
<dbReference type="OrthoDB" id="40126at2759"/>
<evidence type="ECO:0000313" key="2">
    <source>
        <dbReference type="EMBL" id="KAG7338171.1"/>
    </source>
</evidence>
<keyword evidence="4" id="KW-1185">Reference proteome</keyword>
<proteinExistence type="inferred from homology"/>
<evidence type="ECO:0000256" key="1">
    <source>
        <dbReference type="ARBA" id="ARBA00038101"/>
    </source>
</evidence>
<comment type="caution">
    <text evidence="2">The sequence shown here is derived from an EMBL/GenBank/DDBJ whole genome shotgun (WGS) entry which is preliminary data.</text>
</comment>
<dbReference type="PANTHER" id="PTHR11102">
    <property type="entry name" value="SEL-1-LIKE PROTEIN"/>
    <property type="match status" value="1"/>
</dbReference>
<dbReference type="GO" id="GO:0005789">
    <property type="term" value="C:endoplasmic reticulum membrane"/>
    <property type="evidence" value="ECO:0007669"/>
    <property type="project" value="TreeGrafter"/>
</dbReference>
<sequence>MWSRALLKRQAIRRVVRTSKGSFLAESFVQPSIAANRTLYSTLVGAVAVATVMVFSIDEFDRSSPLTGSFAFLNGAVTACEDPSDSTPLDKEIPKEKAARLFRKRTTLQVATSNGESTQSTTKKGRGMLQRFSTQQELEKLRAMEKEMMQRWERDEEGWRQLPARAWPEFQPNPEQLQGILENITIHNCDLHGTDQCGDLNSPTVPAYIRQCTNWLFQMATTFVFYNVDPQAGLEQFERLAKRGHVDSMVACGIILVEGLGVPPKEKEGLVWLEKAAEKGSAQGYYELGTVYYTGIDGVVEEDVNKAFILFEKAAEQDHTAAIYMVADCLVEGEGTERSLGRAIPLFYKAAERGHRFSRQRIRELLARIDYPL</sequence>
<dbReference type="GO" id="GO:0036503">
    <property type="term" value="P:ERAD pathway"/>
    <property type="evidence" value="ECO:0007669"/>
    <property type="project" value="TreeGrafter"/>
</dbReference>
<name>A0A9K3P953_9STRA</name>
<dbReference type="EMBL" id="JAGRRH010000063">
    <property type="protein sequence ID" value="KAG7338171.1"/>
    <property type="molecule type" value="Genomic_DNA"/>
</dbReference>
<dbReference type="PANTHER" id="PTHR11102:SF147">
    <property type="entry name" value="SEL1L ADAPTOR SUBUNIT OF ERAD E3 UBIQUITIN LIGASE"/>
    <property type="match status" value="1"/>
</dbReference>
<comment type="similarity">
    <text evidence="1">Belongs to the sel-1 family.</text>
</comment>
<evidence type="ECO:0000313" key="4">
    <source>
        <dbReference type="Proteomes" id="UP000693970"/>
    </source>
</evidence>
<accession>A0A9K3P953</accession>
<dbReference type="Pfam" id="PF08238">
    <property type="entry name" value="Sel1"/>
    <property type="match status" value="3"/>
</dbReference>
<evidence type="ECO:0000313" key="3">
    <source>
        <dbReference type="EMBL" id="KAG7362679.1"/>
    </source>
</evidence>
<dbReference type="InterPro" id="IPR006597">
    <property type="entry name" value="Sel1-like"/>
</dbReference>
<reference evidence="2" key="2">
    <citation type="submission" date="2021-04" db="EMBL/GenBank/DDBJ databases">
        <authorList>
            <person name="Podell S."/>
        </authorList>
    </citation>
    <scope>NUCLEOTIDE SEQUENCE</scope>
    <source>
        <strain evidence="2">Hildebrandi</strain>
    </source>
</reference>
<dbReference type="AlphaFoldDB" id="A0A9K3P953"/>
<dbReference type="SMART" id="SM00671">
    <property type="entry name" value="SEL1"/>
    <property type="match status" value="3"/>
</dbReference>
<dbReference type="EMBL" id="JAGRRH010000010">
    <property type="protein sequence ID" value="KAG7362679.1"/>
    <property type="molecule type" value="Genomic_DNA"/>
</dbReference>